<dbReference type="InterPro" id="IPR009057">
    <property type="entry name" value="Homeodomain-like_sf"/>
</dbReference>
<organism evidence="5 6">
    <name type="scientific">Homarus americanus</name>
    <name type="common">American lobster</name>
    <dbReference type="NCBI Taxonomy" id="6706"/>
    <lineage>
        <taxon>Eukaryota</taxon>
        <taxon>Metazoa</taxon>
        <taxon>Ecdysozoa</taxon>
        <taxon>Arthropoda</taxon>
        <taxon>Crustacea</taxon>
        <taxon>Multicrustacea</taxon>
        <taxon>Malacostraca</taxon>
        <taxon>Eumalacostraca</taxon>
        <taxon>Eucarida</taxon>
        <taxon>Decapoda</taxon>
        <taxon>Pleocyemata</taxon>
        <taxon>Astacidea</taxon>
        <taxon>Nephropoidea</taxon>
        <taxon>Nephropidae</taxon>
        <taxon>Homarus</taxon>
    </lineage>
</organism>
<dbReference type="GO" id="GO:0006357">
    <property type="term" value="P:regulation of transcription by RNA polymerase II"/>
    <property type="evidence" value="ECO:0007669"/>
    <property type="project" value="TreeGrafter"/>
</dbReference>
<dbReference type="InterPro" id="IPR000210">
    <property type="entry name" value="BTB/POZ_dom"/>
</dbReference>
<dbReference type="InterPro" id="IPR011333">
    <property type="entry name" value="SKP1/BTB/POZ_sf"/>
</dbReference>
<feature type="region of interest" description="Disordered" evidence="3">
    <location>
        <begin position="210"/>
        <end position="229"/>
    </location>
</feature>
<feature type="compositionally biased region" description="Polar residues" evidence="3">
    <location>
        <begin position="639"/>
        <end position="656"/>
    </location>
</feature>
<evidence type="ECO:0000256" key="3">
    <source>
        <dbReference type="SAM" id="MobiDB-lite"/>
    </source>
</evidence>
<dbReference type="SMART" id="SM00225">
    <property type="entry name" value="BTB"/>
    <property type="match status" value="1"/>
</dbReference>
<dbReference type="PROSITE" id="PS50097">
    <property type="entry name" value="BTB"/>
    <property type="match status" value="1"/>
</dbReference>
<dbReference type="SUPFAM" id="SSF46689">
    <property type="entry name" value="Homeodomain-like"/>
    <property type="match status" value="2"/>
</dbReference>
<dbReference type="PANTHER" id="PTHR23110:SF109">
    <property type="entry name" value="FI07618P-RELATED"/>
    <property type="match status" value="1"/>
</dbReference>
<sequence>MVVVLWQNWGEHVGRQLPHFLAGATLTDVTISVGSRSIKAHRIILAFFSTYFRKMLEEVSEERPMVVVFPGANFDALQVIIAYMYRGQVNVPGELLPHVIELAKLLKVKGLIELPDMCLEGEGMVELEVTAGEPDHLSVTSNSSLSTQHQHRDNPSQAQRVNAKATVANSTEHVLIQPEDIQLSTVDDLTPTHILSEDGTMGEVLFSGDYIHGDGSTEEHTSADDSTSLQEDQEYWTAKKRRKVMYKFARYGPEDLQRAIEDVRSGVGSLREIAERWGVPHSTLSVNARLAGVSVQQRNLDYDGETLEAAKQAVKAGSSYMKVAREYNIPKSVLWRRCQREGVLREETPRSYNYSPDDLNQAREMLLNGCTLSHIVKETKIPKTTLFRLKEQLVREGKMPASCINRLMRPRRVSEVSVQQAIAACKEGGMSQSQASEKYQQEDSTADSDVKIEVIENLQSDHLNNTYDEEIPMKYTEDGALRYVETVTSQSHVEKTLDYTTVTTSYNTSGNTEKILHRRDQNIQEPKIQNSKGDALATVSDSSMVTSEGRDIVMTSSQSSSFMKSDHLGILTNEGHIIHSGGPLTITQGGKIMTETEGSADGPGNPRFELEMPLDGLDDLSKVDRTVNVDNLQPAAQHGTMTGQTDTGAEASQNLS</sequence>
<comment type="subcellular location">
    <subcellularLocation>
        <location evidence="1">Nucleus</location>
    </subcellularLocation>
</comment>
<evidence type="ECO:0000259" key="4">
    <source>
        <dbReference type="PROSITE" id="PS50097"/>
    </source>
</evidence>
<protein>
    <submittedName>
        <fullName evidence="5">Longitudinals lacking protein-like 26</fullName>
    </submittedName>
</protein>
<dbReference type="Proteomes" id="UP000747542">
    <property type="component" value="Unassembled WGS sequence"/>
</dbReference>
<dbReference type="Pfam" id="PF00651">
    <property type="entry name" value="BTB"/>
    <property type="match status" value="1"/>
</dbReference>
<dbReference type="GO" id="GO:0005634">
    <property type="term" value="C:nucleus"/>
    <property type="evidence" value="ECO:0007669"/>
    <property type="project" value="UniProtKB-SubCell"/>
</dbReference>
<evidence type="ECO:0000256" key="2">
    <source>
        <dbReference type="ARBA" id="ARBA00023242"/>
    </source>
</evidence>
<dbReference type="GO" id="GO:0003677">
    <property type="term" value="F:DNA binding"/>
    <property type="evidence" value="ECO:0007669"/>
    <property type="project" value="InterPro"/>
</dbReference>
<dbReference type="InterPro" id="IPR051095">
    <property type="entry name" value="Dros_DevTransReg"/>
</dbReference>
<proteinExistence type="predicted"/>
<feature type="compositionally biased region" description="Basic and acidic residues" evidence="3">
    <location>
        <begin position="211"/>
        <end position="223"/>
    </location>
</feature>
<reference evidence="5" key="1">
    <citation type="journal article" date="2021" name="Sci. Adv.">
        <title>The American lobster genome reveals insights on longevity, neural, and immune adaptations.</title>
        <authorList>
            <person name="Polinski J.M."/>
            <person name="Zimin A.V."/>
            <person name="Clark K.F."/>
            <person name="Kohn A.B."/>
            <person name="Sadowski N."/>
            <person name="Timp W."/>
            <person name="Ptitsyn A."/>
            <person name="Khanna P."/>
            <person name="Romanova D.Y."/>
            <person name="Williams P."/>
            <person name="Greenwood S.J."/>
            <person name="Moroz L.L."/>
            <person name="Walt D.R."/>
            <person name="Bodnar A.G."/>
        </authorList>
    </citation>
    <scope>NUCLEOTIDE SEQUENCE</scope>
    <source>
        <strain evidence="5">GMGI-L3</strain>
    </source>
</reference>
<gene>
    <name evidence="5" type="primary">lola-L26</name>
    <name evidence="5" type="ORF">Hamer_G015401</name>
</gene>
<comment type="caution">
    <text evidence="5">The sequence shown here is derived from an EMBL/GenBank/DDBJ whole genome shotgun (WGS) entry which is preliminary data.</text>
</comment>
<dbReference type="CDD" id="cd18315">
    <property type="entry name" value="BTB_POZ_BAB-like"/>
    <property type="match status" value="1"/>
</dbReference>
<dbReference type="Gene3D" id="3.30.710.10">
    <property type="entry name" value="Potassium Channel Kv1.1, Chain A"/>
    <property type="match status" value="1"/>
</dbReference>
<dbReference type="InterPro" id="IPR007889">
    <property type="entry name" value="HTH_Psq"/>
</dbReference>
<name>A0A8J5TQ92_HOMAM</name>
<evidence type="ECO:0000313" key="5">
    <source>
        <dbReference type="EMBL" id="KAG7176598.1"/>
    </source>
</evidence>
<dbReference type="SUPFAM" id="SSF54695">
    <property type="entry name" value="POZ domain"/>
    <property type="match status" value="1"/>
</dbReference>
<evidence type="ECO:0000256" key="1">
    <source>
        <dbReference type="ARBA" id="ARBA00004123"/>
    </source>
</evidence>
<feature type="domain" description="BTB" evidence="4">
    <location>
        <begin position="27"/>
        <end position="93"/>
    </location>
</feature>
<dbReference type="Pfam" id="PF05225">
    <property type="entry name" value="HTH_psq"/>
    <property type="match status" value="2"/>
</dbReference>
<dbReference type="PANTHER" id="PTHR23110">
    <property type="entry name" value="BTB DOMAIN TRANSCRIPTION FACTOR"/>
    <property type="match status" value="1"/>
</dbReference>
<dbReference type="AlphaFoldDB" id="A0A8J5TQ92"/>
<keyword evidence="2" id="KW-0539">Nucleus</keyword>
<feature type="region of interest" description="Disordered" evidence="3">
    <location>
        <begin position="137"/>
        <end position="158"/>
    </location>
</feature>
<dbReference type="EMBL" id="JAHLQT010003055">
    <property type="protein sequence ID" value="KAG7176598.1"/>
    <property type="molecule type" value="Genomic_DNA"/>
</dbReference>
<dbReference type="Gene3D" id="1.10.10.60">
    <property type="entry name" value="Homeodomain-like"/>
    <property type="match status" value="2"/>
</dbReference>
<feature type="compositionally biased region" description="Polar residues" evidence="3">
    <location>
        <begin position="138"/>
        <end position="148"/>
    </location>
</feature>
<accession>A0A8J5TQ92</accession>
<evidence type="ECO:0000313" key="6">
    <source>
        <dbReference type="Proteomes" id="UP000747542"/>
    </source>
</evidence>
<keyword evidence="6" id="KW-1185">Reference proteome</keyword>
<feature type="region of interest" description="Disordered" evidence="3">
    <location>
        <begin position="628"/>
        <end position="656"/>
    </location>
</feature>